<dbReference type="AlphaFoldDB" id="A0A239FVF5"/>
<accession>A0A239FVF5</accession>
<evidence type="ECO:0000256" key="1">
    <source>
        <dbReference type="SAM" id="MobiDB-lite"/>
    </source>
</evidence>
<keyword evidence="3" id="KW-1185">Reference proteome</keyword>
<dbReference type="RefSeq" id="WP_089404860.1">
    <property type="nucleotide sequence ID" value="NZ_FZOH01000006.1"/>
</dbReference>
<evidence type="ECO:0000313" key="2">
    <source>
        <dbReference type="EMBL" id="SNS61146.1"/>
    </source>
</evidence>
<dbReference type="Proteomes" id="UP000198386">
    <property type="component" value="Unassembled WGS sequence"/>
</dbReference>
<reference evidence="3" key="1">
    <citation type="submission" date="2017-06" db="EMBL/GenBank/DDBJ databases">
        <authorList>
            <person name="Varghese N."/>
            <person name="Submissions S."/>
        </authorList>
    </citation>
    <scope>NUCLEOTIDE SEQUENCE [LARGE SCALE GENOMIC DNA]</scope>
    <source>
        <strain evidence="3">DSM 45423</strain>
    </source>
</reference>
<gene>
    <name evidence="2" type="ORF">SAMN04488107_3158</name>
</gene>
<dbReference type="OrthoDB" id="3538051at2"/>
<organism evidence="2 3">
    <name type="scientific">Geodermatophilus saharensis</name>
    <dbReference type="NCBI Taxonomy" id="1137994"/>
    <lineage>
        <taxon>Bacteria</taxon>
        <taxon>Bacillati</taxon>
        <taxon>Actinomycetota</taxon>
        <taxon>Actinomycetes</taxon>
        <taxon>Geodermatophilales</taxon>
        <taxon>Geodermatophilaceae</taxon>
        <taxon>Geodermatophilus</taxon>
    </lineage>
</organism>
<dbReference type="EMBL" id="FZOH01000006">
    <property type="protein sequence ID" value="SNS61146.1"/>
    <property type="molecule type" value="Genomic_DNA"/>
</dbReference>
<sequence>MRRLFWLAMGVTIGALVVRKLSRAAEKLTPQGVAGALAESLRELAEAIGDFGADVRAAAAAREEELRAGTGLDAPLPDRDQARLPELPGRQLPARGGAHAADR</sequence>
<evidence type="ECO:0008006" key="4">
    <source>
        <dbReference type="Google" id="ProtNLM"/>
    </source>
</evidence>
<name>A0A239FVF5_9ACTN</name>
<protein>
    <recommendedName>
        <fullName evidence="4">Secreted protein</fullName>
    </recommendedName>
</protein>
<evidence type="ECO:0000313" key="3">
    <source>
        <dbReference type="Proteomes" id="UP000198386"/>
    </source>
</evidence>
<feature type="region of interest" description="Disordered" evidence="1">
    <location>
        <begin position="66"/>
        <end position="103"/>
    </location>
</feature>
<proteinExistence type="predicted"/>